<dbReference type="InterPro" id="IPR050679">
    <property type="entry name" value="Bact_HTH_transcr_reg"/>
</dbReference>
<dbReference type="Proteomes" id="UP000424462">
    <property type="component" value="Chromosome"/>
</dbReference>
<keyword evidence="6" id="KW-1185">Reference proteome</keyword>
<keyword evidence="1" id="KW-0805">Transcription regulation</keyword>
<dbReference type="GO" id="GO:0003677">
    <property type="term" value="F:DNA binding"/>
    <property type="evidence" value="ECO:0007669"/>
    <property type="project" value="UniProtKB-KW"/>
</dbReference>
<reference evidence="5 6" key="1">
    <citation type="submission" date="2019-11" db="EMBL/GenBank/DDBJ databases">
        <title>Complete genome sequence of Corynebacterium kalinowskii 1959, a novel Corynebacterium species isolated from soil of a small paddock in Vilsendorf, Germany.</title>
        <authorList>
            <person name="Schaffert L."/>
            <person name="Ruwe M."/>
            <person name="Milse J."/>
            <person name="Hanuschka K."/>
            <person name="Ortseifen V."/>
            <person name="Droste J."/>
            <person name="Brandt D."/>
            <person name="Schlueter L."/>
            <person name="Kutter Y."/>
            <person name="Vinke S."/>
            <person name="Viehoefer P."/>
            <person name="Jacob L."/>
            <person name="Luebke N.-C."/>
            <person name="Schulte-Berndt E."/>
            <person name="Hain C."/>
            <person name="Linder M."/>
            <person name="Schmidt P."/>
            <person name="Wollenschlaeger L."/>
            <person name="Luttermann T."/>
            <person name="Thieme E."/>
            <person name="Hassa J."/>
            <person name="Haak M."/>
            <person name="Wittchen M."/>
            <person name="Mentz A."/>
            <person name="Persicke M."/>
            <person name="Busche T."/>
            <person name="Ruckert C."/>
        </authorList>
    </citation>
    <scope>NUCLEOTIDE SEQUENCE [LARGE SCALE GENOMIC DNA]</scope>
    <source>
        <strain evidence="5 6">2039</strain>
    </source>
</reference>
<dbReference type="PROSITE" id="PS50949">
    <property type="entry name" value="HTH_GNTR"/>
    <property type="match status" value="1"/>
</dbReference>
<dbReference type="InterPro" id="IPR000524">
    <property type="entry name" value="Tscrpt_reg_HTH_GntR"/>
</dbReference>
<evidence type="ECO:0000313" key="5">
    <source>
        <dbReference type="EMBL" id="QGU06955.1"/>
    </source>
</evidence>
<dbReference type="PANTHER" id="PTHR44846">
    <property type="entry name" value="MANNOSYL-D-GLYCERATE TRANSPORT/METABOLISM SYSTEM REPRESSOR MNGR-RELATED"/>
    <property type="match status" value="1"/>
</dbReference>
<protein>
    <submittedName>
        <fullName evidence="5">HTH-type transcriptional repressor YvoA</fullName>
    </submittedName>
</protein>
<dbReference type="RefSeq" id="WP_156230510.1">
    <property type="nucleotide sequence ID" value="NZ_CP046455.1"/>
</dbReference>
<keyword evidence="3" id="KW-0804">Transcription</keyword>
<dbReference type="SMART" id="SM00866">
    <property type="entry name" value="UTRA"/>
    <property type="match status" value="1"/>
</dbReference>
<evidence type="ECO:0000259" key="4">
    <source>
        <dbReference type="PROSITE" id="PS50949"/>
    </source>
</evidence>
<dbReference type="GO" id="GO:0045892">
    <property type="term" value="P:negative regulation of DNA-templated transcription"/>
    <property type="evidence" value="ECO:0007669"/>
    <property type="project" value="TreeGrafter"/>
</dbReference>
<evidence type="ECO:0000256" key="2">
    <source>
        <dbReference type="ARBA" id="ARBA00023125"/>
    </source>
</evidence>
<evidence type="ECO:0000256" key="3">
    <source>
        <dbReference type="ARBA" id="ARBA00023163"/>
    </source>
</evidence>
<dbReference type="Gene3D" id="1.10.10.10">
    <property type="entry name" value="Winged helix-like DNA-binding domain superfamily/Winged helix DNA-binding domain"/>
    <property type="match status" value="1"/>
</dbReference>
<dbReference type="InterPro" id="IPR028978">
    <property type="entry name" value="Chorismate_lyase_/UTRA_dom_sf"/>
</dbReference>
<dbReference type="AlphaFoldDB" id="A0A6B8W6L1"/>
<sequence length="251" mass="27946">MVENELDSTSGVPLYRQIKEILRAEISSGQVNVTRPMTEAQLLERFGVSRAPIRQALRELTDEGYVYRKQGKGTFPIPGHRFDRSPNVPQGGLQAFLSDRGLEASSKVSTPSRAPAPTWLRQRLKLSGPDPLLHFTRLILVEGVPLADAEIFLRCPEDFNPTAKELRVTGSAFALLEKTYGVTLERAEHEAWATPATTAYATRLNVEPGSPLLAIETVFYTTGGVPSGWRIAMHKPDEFKYRFDTLIPPRT</sequence>
<organism evidence="5 6">
    <name type="scientific">Corynebacterium occultum</name>
    <dbReference type="NCBI Taxonomy" id="2675219"/>
    <lineage>
        <taxon>Bacteria</taxon>
        <taxon>Bacillati</taxon>
        <taxon>Actinomycetota</taxon>
        <taxon>Actinomycetes</taxon>
        <taxon>Mycobacteriales</taxon>
        <taxon>Corynebacteriaceae</taxon>
        <taxon>Corynebacterium</taxon>
    </lineage>
</organism>
<dbReference type="Pfam" id="PF00392">
    <property type="entry name" value="GntR"/>
    <property type="match status" value="1"/>
</dbReference>
<dbReference type="InterPro" id="IPR036390">
    <property type="entry name" value="WH_DNA-bd_sf"/>
</dbReference>
<accession>A0A6B8W6L1</accession>
<dbReference type="InterPro" id="IPR011663">
    <property type="entry name" value="UTRA"/>
</dbReference>
<dbReference type="SMART" id="SM00345">
    <property type="entry name" value="HTH_GNTR"/>
    <property type="match status" value="1"/>
</dbReference>
<dbReference type="SUPFAM" id="SSF64288">
    <property type="entry name" value="Chorismate lyase-like"/>
    <property type="match status" value="1"/>
</dbReference>
<evidence type="ECO:0000256" key="1">
    <source>
        <dbReference type="ARBA" id="ARBA00023015"/>
    </source>
</evidence>
<evidence type="ECO:0000313" key="6">
    <source>
        <dbReference type="Proteomes" id="UP000424462"/>
    </source>
</evidence>
<gene>
    <name evidence="5" type="primary">yvoA1</name>
    <name evidence="5" type="ORF">COCCU_05045</name>
</gene>
<dbReference type="PANTHER" id="PTHR44846:SF1">
    <property type="entry name" value="MANNOSYL-D-GLYCERATE TRANSPORT_METABOLISM SYSTEM REPRESSOR MNGR-RELATED"/>
    <property type="match status" value="1"/>
</dbReference>
<dbReference type="SUPFAM" id="SSF46785">
    <property type="entry name" value="Winged helix' DNA-binding domain"/>
    <property type="match status" value="1"/>
</dbReference>
<dbReference type="CDD" id="cd07377">
    <property type="entry name" value="WHTH_GntR"/>
    <property type="match status" value="1"/>
</dbReference>
<keyword evidence="2" id="KW-0238">DNA-binding</keyword>
<dbReference type="KEGG" id="cok:COCCU_05045"/>
<name>A0A6B8W6L1_9CORY</name>
<dbReference type="GO" id="GO:0003700">
    <property type="term" value="F:DNA-binding transcription factor activity"/>
    <property type="evidence" value="ECO:0007669"/>
    <property type="project" value="InterPro"/>
</dbReference>
<dbReference type="EMBL" id="CP046455">
    <property type="protein sequence ID" value="QGU06955.1"/>
    <property type="molecule type" value="Genomic_DNA"/>
</dbReference>
<dbReference type="InterPro" id="IPR036388">
    <property type="entry name" value="WH-like_DNA-bd_sf"/>
</dbReference>
<dbReference type="Gene3D" id="3.40.1410.10">
    <property type="entry name" value="Chorismate lyase-like"/>
    <property type="match status" value="1"/>
</dbReference>
<feature type="domain" description="HTH gntR-type" evidence="4">
    <location>
        <begin position="12"/>
        <end position="79"/>
    </location>
</feature>
<proteinExistence type="predicted"/>
<dbReference type="PRINTS" id="PR00035">
    <property type="entry name" value="HTHGNTR"/>
</dbReference>
<dbReference type="Pfam" id="PF07702">
    <property type="entry name" value="UTRA"/>
    <property type="match status" value="1"/>
</dbReference>